<dbReference type="Pfam" id="PF16868">
    <property type="entry name" value="NMT1_3"/>
    <property type="match status" value="1"/>
</dbReference>
<dbReference type="OrthoDB" id="27995at2157"/>
<dbReference type="AlphaFoldDB" id="A0A6B0TFG6"/>
<proteinExistence type="predicted"/>
<dbReference type="Gene3D" id="3.40.190.10">
    <property type="entry name" value="Periplasmic binding protein-like II"/>
    <property type="match status" value="2"/>
</dbReference>
<dbReference type="InterPro" id="IPR011852">
    <property type="entry name" value="TRAP_TAXI"/>
</dbReference>
<keyword evidence="2" id="KW-1185">Reference proteome</keyword>
<dbReference type="PROSITE" id="PS51257">
    <property type="entry name" value="PROKAR_LIPOPROTEIN"/>
    <property type="match status" value="1"/>
</dbReference>
<dbReference type="EMBL" id="WUUT01000003">
    <property type="protein sequence ID" value="MXR51929.1"/>
    <property type="molecule type" value="Genomic_DNA"/>
</dbReference>
<dbReference type="Proteomes" id="UP000466535">
    <property type="component" value="Unassembled WGS sequence"/>
</dbReference>
<reference evidence="1 2" key="1">
    <citation type="submission" date="2019-12" db="EMBL/GenBank/DDBJ databases">
        <title>Isolation and characterization of three novel carbon monoxide-oxidizing members of Halobacteria from salione crusts and soils.</title>
        <authorList>
            <person name="Myers M.R."/>
            <person name="King G.M."/>
        </authorList>
    </citation>
    <scope>NUCLEOTIDE SEQUENCE [LARGE SCALE GENOMIC DNA]</scope>
    <source>
        <strain evidence="1 2">WSH3</strain>
    </source>
</reference>
<accession>A0A6B0TFG6</accession>
<comment type="caution">
    <text evidence="1">The sequence shown here is derived from an EMBL/GenBank/DDBJ whole genome shotgun (WGS) entry which is preliminary data.</text>
</comment>
<dbReference type="SUPFAM" id="SSF53850">
    <property type="entry name" value="Periplasmic binding protein-like II"/>
    <property type="match status" value="1"/>
</dbReference>
<name>A0A6B0TFG6_9EURY</name>
<sequence>MADKPSHTISRQTRRTVLAAMGGGATAALAGCIGGDDGGVGQETLESVQNVDTIRMKTSQRGTTAHTALTALASVLNDELEGLSVEAQTSDGTEENLGDIANGDIEMGFLQNWTARQFREGVGDFGEFEMQLSQLFHYYDLPWFFITSNFDLETLSDIGSGNTISPTPSGSGTAPGLEYALQEPTGGNYERISVGFTSQGGAMNEGRLDVGVGTLLNSVITPGWLQEAINSVDQFRVLDVQDSTASAWEDDDKILSQTIDMTQLEGSDKENVDVPNEVAAPTFSYNFVSRAELDPDAVTNFLETMWEARDALAEEFGIFNFHRNAEFWVKNPYEGIPFHPSAAEFYRERGVWNDDWEVADV</sequence>
<dbReference type="PANTHER" id="PTHR42941">
    <property type="entry name" value="SLL1037 PROTEIN"/>
    <property type="match status" value="1"/>
</dbReference>
<dbReference type="PANTHER" id="PTHR42941:SF1">
    <property type="entry name" value="SLL1037 PROTEIN"/>
    <property type="match status" value="1"/>
</dbReference>
<protein>
    <submittedName>
        <fullName evidence="1">C4-dicarboxylate ABC transporter substrate-binding protein</fullName>
    </submittedName>
</protein>
<gene>
    <name evidence="1" type="ORF">GRX03_09990</name>
</gene>
<dbReference type="RefSeq" id="WP_159764051.1">
    <property type="nucleotide sequence ID" value="NZ_WUUT01000003.1"/>
</dbReference>
<organism evidence="1 2">
    <name type="scientific">Halovenus carboxidivorans</name>
    <dbReference type="NCBI Taxonomy" id="2692199"/>
    <lineage>
        <taxon>Archaea</taxon>
        <taxon>Methanobacteriati</taxon>
        <taxon>Methanobacteriota</taxon>
        <taxon>Stenosarchaea group</taxon>
        <taxon>Halobacteria</taxon>
        <taxon>Halobacteriales</taxon>
        <taxon>Haloarculaceae</taxon>
        <taxon>Halovenus</taxon>
    </lineage>
</organism>
<evidence type="ECO:0000313" key="2">
    <source>
        <dbReference type="Proteomes" id="UP000466535"/>
    </source>
</evidence>
<evidence type="ECO:0000313" key="1">
    <source>
        <dbReference type="EMBL" id="MXR51929.1"/>
    </source>
</evidence>